<proteinExistence type="predicted"/>
<dbReference type="Proteomes" id="UP000230551">
    <property type="component" value="Unassembled WGS sequence"/>
</dbReference>
<dbReference type="AlphaFoldDB" id="A0A2G5PA05"/>
<keyword evidence="3" id="KW-1185">Reference proteome</keyword>
<dbReference type="InterPro" id="IPR003870">
    <property type="entry name" value="DUF222"/>
</dbReference>
<dbReference type="OrthoDB" id="4775237at2"/>
<evidence type="ECO:0000313" key="3">
    <source>
        <dbReference type="Proteomes" id="UP000230551"/>
    </source>
</evidence>
<sequence>MYDPIDPVDLTRVDSAGLVTLIAEATRAENSAAGTRMAAVAELLTRHQADDDPRWVIDAHAATTADVGAAMGISPRRAATVVNTAEALRDRLPRIAERLRAGDISERVAKVMCFRTHLVNESAAAAVDNALAPRLPTAPERCRTAR</sequence>
<protein>
    <submittedName>
        <fullName evidence="2">DUF222 domain-containing protein</fullName>
    </submittedName>
</protein>
<dbReference type="RefSeq" id="WP_090589630.1">
    <property type="nucleotide sequence ID" value="NZ_CP104302.1"/>
</dbReference>
<feature type="domain" description="DUF222" evidence="1">
    <location>
        <begin position="25"/>
        <end position="140"/>
    </location>
</feature>
<dbReference type="Pfam" id="PF02720">
    <property type="entry name" value="DUF222"/>
    <property type="match status" value="1"/>
</dbReference>
<accession>A0A2G5PA05</accession>
<gene>
    <name evidence="2" type="ORF">CQY22_009885</name>
</gene>
<dbReference type="STRING" id="85968.GCA_900073015_02591"/>
<comment type="caution">
    <text evidence="2">The sequence shown here is derived from an EMBL/GenBank/DDBJ whole genome shotgun (WGS) entry which is preliminary data.</text>
</comment>
<reference evidence="2 3" key="1">
    <citation type="journal article" date="2017" name="Infect. Genet. Evol.">
        <title>The new phylogeny of the genus Mycobacterium: The old and the news.</title>
        <authorList>
            <person name="Tortoli E."/>
            <person name="Fedrizzi T."/>
            <person name="Meehan C.J."/>
            <person name="Trovato A."/>
            <person name="Grottola A."/>
            <person name="Giacobazzi E."/>
            <person name="Serpini G.F."/>
            <person name="Tagliazucchi S."/>
            <person name="Fabio A."/>
            <person name="Bettua C."/>
            <person name="Bertorelli R."/>
            <person name="Frascaro F."/>
            <person name="De Sanctis V."/>
            <person name="Pecorari M."/>
            <person name="Jousson O."/>
            <person name="Segata N."/>
            <person name="Cirillo D.M."/>
        </authorList>
    </citation>
    <scope>NUCLEOTIDE SEQUENCE [LARGE SCALE GENOMIC DNA]</scope>
    <source>
        <strain evidence="2 3">CIP1034565</strain>
    </source>
</reference>
<name>A0A2G5PA05_9MYCO</name>
<evidence type="ECO:0000259" key="1">
    <source>
        <dbReference type="Pfam" id="PF02720"/>
    </source>
</evidence>
<organism evidence="2 3">
    <name type="scientific">Mycolicibacterium brumae</name>
    <dbReference type="NCBI Taxonomy" id="85968"/>
    <lineage>
        <taxon>Bacteria</taxon>
        <taxon>Bacillati</taxon>
        <taxon>Actinomycetota</taxon>
        <taxon>Actinomycetes</taxon>
        <taxon>Mycobacteriales</taxon>
        <taxon>Mycobacteriaceae</taxon>
        <taxon>Mycolicibacterium</taxon>
    </lineage>
</organism>
<dbReference type="EMBL" id="PDCN02000011">
    <property type="protein sequence ID" value="PIB75175.1"/>
    <property type="molecule type" value="Genomic_DNA"/>
</dbReference>
<evidence type="ECO:0000313" key="2">
    <source>
        <dbReference type="EMBL" id="PIB75175.1"/>
    </source>
</evidence>